<comment type="caution">
    <text evidence="2">The sequence shown here is derived from an EMBL/GenBank/DDBJ whole genome shotgun (WGS) entry which is preliminary data.</text>
</comment>
<keyword evidence="3" id="KW-1185">Reference proteome</keyword>
<dbReference type="Proteomes" id="UP000828390">
    <property type="component" value="Unassembled WGS sequence"/>
</dbReference>
<dbReference type="AlphaFoldDB" id="A0A9D4RCF4"/>
<reference evidence="2" key="2">
    <citation type="submission" date="2020-11" db="EMBL/GenBank/DDBJ databases">
        <authorList>
            <person name="McCartney M.A."/>
            <person name="Auch B."/>
            <person name="Kono T."/>
            <person name="Mallez S."/>
            <person name="Becker A."/>
            <person name="Gohl D.M."/>
            <person name="Silverstein K.A.T."/>
            <person name="Koren S."/>
            <person name="Bechman K.B."/>
            <person name="Herman A."/>
            <person name="Abrahante J.E."/>
            <person name="Garbe J."/>
        </authorList>
    </citation>
    <scope>NUCLEOTIDE SEQUENCE</scope>
    <source>
        <strain evidence="2">Duluth1</strain>
        <tissue evidence="2">Whole animal</tissue>
    </source>
</reference>
<proteinExistence type="predicted"/>
<reference evidence="2" key="1">
    <citation type="journal article" date="2019" name="bioRxiv">
        <title>The Genome of the Zebra Mussel, Dreissena polymorpha: A Resource for Invasive Species Research.</title>
        <authorList>
            <person name="McCartney M.A."/>
            <person name="Auch B."/>
            <person name="Kono T."/>
            <person name="Mallez S."/>
            <person name="Zhang Y."/>
            <person name="Obille A."/>
            <person name="Becker A."/>
            <person name="Abrahante J.E."/>
            <person name="Garbe J."/>
            <person name="Badalamenti J.P."/>
            <person name="Herman A."/>
            <person name="Mangelson H."/>
            <person name="Liachko I."/>
            <person name="Sullivan S."/>
            <person name="Sone E.D."/>
            <person name="Koren S."/>
            <person name="Silverstein K.A.T."/>
            <person name="Beckman K.B."/>
            <person name="Gohl D.M."/>
        </authorList>
    </citation>
    <scope>NUCLEOTIDE SEQUENCE</scope>
    <source>
        <strain evidence="2">Duluth1</strain>
        <tissue evidence="2">Whole animal</tissue>
    </source>
</reference>
<dbReference type="Pfam" id="PF00194">
    <property type="entry name" value="Carb_anhydrase"/>
    <property type="match status" value="1"/>
</dbReference>
<dbReference type="InterPro" id="IPR036398">
    <property type="entry name" value="CA_dom_sf"/>
</dbReference>
<evidence type="ECO:0000313" key="3">
    <source>
        <dbReference type="Proteomes" id="UP000828390"/>
    </source>
</evidence>
<dbReference type="InterPro" id="IPR001148">
    <property type="entry name" value="CA_dom"/>
</dbReference>
<feature type="domain" description="Alpha-carbonic anhydrase" evidence="1">
    <location>
        <begin position="1"/>
        <end position="78"/>
    </location>
</feature>
<dbReference type="EMBL" id="JAIWYP010000002">
    <property type="protein sequence ID" value="KAH3863281.1"/>
    <property type="molecule type" value="Genomic_DNA"/>
</dbReference>
<name>A0A9D4RCF4_DREPO</name>
<evidence type="ECO:0000259" key="1">
    <source>
        <dbReference type="PROSITE" id="PS51144"/>
    </source>
</evidence>
<protein>
    <recommendedName>
        <fullName evidence="1">Alpha-carbonic anhydrase domain-containing protein</fullName>
    </recommendedName>
</protein>
<dbReference type="Gene3D" id="3.10.200.10">
    <property type="entry name" value="Alpha carbonic anhydrase"/>
    <property type="match status" value="1"/>
</dbReference>
<accession>A0A9D4RCF4</accession>
<dbReference type="SUPFAM" id="SSF51069">
    <property type="entry name" value="Carbonic anhydrase"/>
    <property type="match status" value="1"/>
</dbReference>
<organism evidence="2 3">
    <name type="scientific">Dreissena polymorpha</name>
    <name type="common">Zebra mussel</name>
    <name type="synonym">Mytilus polymorpha</name>
    <dbReference type="NCBI Taxonomy" id="45954"/>
    <lineage>
        <taxon>Eukaryota</taxon>
        <taxon>Metazoa</taxon>
        <taxon>Spiralia</taxon>
        <taxon>Lophotrochozoa</taxon>
        <taxon>Mollusca</taxon>
        <taxon>Bivalvia</taxon>
        <taxon>Autobranchia</taxon>
        <taxon>Heteroconchia</taxon>
        <taxon>Euheterodonta</taxon>
        <taxon>Imparidentia</taxon>
        <taxon>Neoheterodontei</taxon>
        <taxon>Myida</taxon>
        <taxon>Dreissenoidea</taxon>
        <taxon>Dreissenidae</taxon>
        <taxon>Dreissena</taxon>
    </lineage>
</organism>
<evidence type="ECO:0000313" key="2">
    <source>
        <dbReference type="EMBL" id="KAH3863281.1"/>
    </source>
</evidence>
<dbReference type="PROSITE" id="PS51144">
    <property type="entry name" value="ALPHA_CA_2"/>
    <property type="match status" value="1"/>
</dbReference>
<gene>
    <name evidence="2" type="ORF">DPMN_026262</name>
</gene>
<sequence length="78" mass="8836">MLLVPITAGPDHWHLDYPHCGGIRQSPIDLQTRNVVVDPTYLSPIEFSGYDRVSNLYYTLENNGHTGKSMDIYRVVST</sequence>